<dbReference type="Pfam" id="PF01169">
    <property type="entry name" value="GDT1"/>
    <property type="match status" value="1"/>
</dbReference>
<keyword evidence="5 6" id="KW-0472">Membrane</keyword>
<evidence type="ECO:0000313" key="8">
    <source>
        <dbReference type="EMBL" id="KAJ3261303.1"/>
    </source>
</evidence>
<evidence type="ECO:0000256" key="1">
    <source>
        <dbReference type="ARBA" id="ARBA00004141"/>
    </source>
</evidence>
<dbReference type="PANTHER" id="PTHR12608">
    <property type="entry name" value="TRANSMEMBRANE PROTEIN HTP-1 RELATED"/>
    <property type="match status" value="1"/>
</dbReference>
<comment type="caution">
    <text evidence="8">The sequence shown here is derived from an EMBL/GenBank/DDBJ whole genome shotgun (WGS) entry which is preliminary data.</text>
</comment>
<evidence type="ECO:0000256" key="5">
    <source>
        <dbReference type="ARBA" id="ARBA00023136"/>
    </source>
</evidence>
<keyword evidence="7" id="KW-0175">Coiled coil</keyword>
<protein>
    <recommendedName>
        <fullName evidence="6">GDT1 family protein</fullName>
    </recommendedName>
</protein>
<dbReference type="GO" id="GO:0005384">
    <property type="term" value="F:manganese ion transmembrane transporter activity"/>
    <property type="evidence" value="ECO:0007669"/>
    <property type="project" value="TreeGrafter"/>
</dbReference>
<dbReference type="GO" id="GO:0015085">
    <property type="term" value="F:calcium ion transmembrane transporter activity"/>
    <property type="evidence" value="ECO:0007669"/>
    <property type="project" value="TreeGrafter"/>
</dbReference>
<comment type="subcellular location">
    <subcellularLocation>
        <location evidence="1 6">Membrane</location>
        <topology evidence="1 6">Multi-pass membrane protein</topology>
    </subcellularLocation>
</comment>
<evidence type="ECO:0000256" key="4">
    <source>
        <dbReference type="ARBA" id="ARBA00022989"/>
    </source>
</evidence>
<evidence type="ECO:0000256" key="2">
    <source>
        <dbReference type="ARBA" id="ARBA00009190"/>
    </source>
</evidence>
<keyword evidence="4 6" id="KW-1133">Transmembrane helix</keyword>
<accession>A0AAD5UPY3</accession>
<evidence type="ECO:0000313" key="9">
    <source>
        <dbReference type="Proteomes" id="UP001210925"/>
    </source>
</evidence>
<dbReference type="InterPro" id="IPR001727">
    <property type="entry name" value="GDT1-like"/>
</dbReference>
<reference evidence="8" key="1">
    <citation type="submission" date="2020-05" db="EMBL/GenBank/DDBJ databases">
        <title>Phylogenomic resolution of chytrid fungi.</title>
        <authorList>
            <person name="Stajich J.E."/>
            <person name="Amses K."/>
            <person name="Simmons R."/>
            <person name="Seto K."/>
            <person name="Myers J."/>
            <person name="Bonds A."/>
            <person name="Quandt C.A."/>
            <person name="Barry K."/>
            <person name="Liu P."/>
            <person name="Grigoriev I."/>
            <person name="Longcore J.E."/>
            <person name="James T.Y."/>
        </authorList>
    </citation>
    <scope>NUCLEOTIDE SEQUENCE</scope>
    <source>
        <strain evidence="8">PLAUS21</strain>
    </source>
</reference>
<dbReference type="GO" id="GO:0032472">
    <property type="term" value="P:Golgi calcium ion transport"/>
    <property type="evidence" value="ECO:0007669"/>
    <property type="project" value="TreeGrafter"/>
</dbReference>
<proteinExistence type="inferred from homology"/>
<gene>
    <name evidence="8" type="ORF">HK103_005911</name>
</gene>
<sequence>MTHPRLLIFSAAMGALIVMTILSALMGQILPQLISKQYTELLASVLFLVFGFKLVKDAYGMSGNECMEELDEVTQELDNTNKAEEAALMEEGQQKRYVLAYQKY</sequence>
<organism evidence="8 9">
    <name type="scientific">Boothiomyces macroporosus</name>
    <dbReference type="NCBI Taxonomy" id="261099"/>
    <lineage>
        <taxon>Eukaryota</taxon>
        <taxon>Fungi</taxon>
        <taxon>Fungi incertae sedis</taxon>
        <taxon>Chytridiomycota</taxon>
        <taxon>Chytridiomycota incertae sedis</taxon>
        <taxon>Chytridiomycetes</taxon>
        <taxon>Rhizophydiales</taxon>
        <taxon>Terramycetaceae</taxon>
        <taxon>Boothiomyces</taxon>
    </lineage>
</organism>
<dbReference type="EMBL" id="JADGKB010000006">
    <property type="protein sequence ID" value="KAJ3261303.1"/>
    <property type="molecule type" value="Genomic_DNA"/>
</dbReference>
<dbReference type="PANTHER" id="PTHR12608:SF1">
    <property type="entry name" value="TRANSMEMBRANE PROTEIN 165"/>
    <property type="match status" value="1"/>
</dbReference>
<keyword evidence="3 6" id="KW-0812">Transmembrane</keyword>
<dbReference type="GO" id="GO:0000329">
    <property type="term" value="C:fungal-type vacuole membrane"/>
    <property type="evidence" value="ECO:0007669"/>
    <property type="project" value="TreeGrafter"/>
</dbReference>
<name>A0AAD5UPY3_9FUNG</name>
<dbReference type="AlphaFoldDB" id="A0AAD5UPY3"/>
<evidence type="ECO:0000256" key="3">
    <source>
        <dbReference type="ARBA" id="ARBA00022692"/>
    </source>
</evidence>
<dbReference type="GO" id="GO:0032468">
    <property type="term" value="P:Golgi calcium ion homeostasis"/>
    <property type="evidence" value="ECO:0007669"/>
    <property type="project" value="TreeGrafter"/>
</dbReference>
<feature type="coiled-coil region" evidence="7">
    <location>
        <begin position="63"/>
        <end position="90"/>
    </location>
</feature>
<evidence type="ECO:0000256" key="6">
    <source>
        <dbReference type="RuleBase" id="RU365102"/>
    </source>
</evidence>
<comment type="similarity">
    <text evidence="2 6">Belongs to the GDT1 family.</text>
</comment>
<comment type="caution">
    <text evidence="6">Lacks conserved residue(s) required for the propagation of feature annotation.</text>
</comment>
<dbReference type="Proteomes" id="UP001210925">
    <property type="component" value="Unassembled WGS sequence"/>
</dbReference>
<keyword evidence="9" id="KW-1185">Reference proteome</keyword>
<dbReference type="GO" id="GO:0005794">
    <property type="term" value="C:Golgi apparatus"/>
    <property type="evidence" value="ECO:0007669"/>
    <property type="project" value="TreeGrafter"/>
</dbReference>
<evidence type="ECO:0000256" key="7">
    <source>
        <dbReference type="SAM" id="Coils"/>
    </source>
</evidence>
<feature type="transmembrane region" description="Helical" evidence="6">
    <location>
        <begin position="6"/>
        <end position="26"/>
    </location>
</feature>